<dbReference type="SUPFAM" id="SSF53335">
    <property type="entry name" value="S-adenosyl-L-methionine-dependent methyltransferases"/>
    <property type="match status" value="2"/>
</dbReference>
<dbReference type="EC" id="2.1.1.113" evidence="2"/>
<dbReference type="AlphaFoldDB" id="A0A1T4XGA7"/>
<reference evidence="9" key="1">
    <citation type="submission" date="2017-02" db="EMBL/GenBank/DDBJ databases">
        <authorList>
            <person name="Varghese N."/>
            <person name="Submissions S."/>
        </authorList>
    </citation>
    <scope>NUCLEOTIDE SEQUENCE [LARGE SCALE GENOMIC DNA]</scope>
    <source>
        <strain evidence="9">ATCC 700200</strain>
    </source>
</reference>
<comment type="similarity">
    <text evidence="1">Belongs to the N(4)/N(6)-methyltransferase family. N(4) subfamily.</text>
</comment>
<dbReference type="RefSeq" id="WP_078812621.1">
    <property type="nucleotide sequence ID" value="NZ_FUYE01000004.1"/>
</dbReference>
<dbReference type="OrthoDB" id="9800801at2"/>
<dbReference type="Proteomes" id="UP000190774">
    <property type="component" value="Unassembled WGS sequence"/>
</dbReference>
<name>A0A1T4XGA7_9BACT</name>
<dbReference type="GO" id="GO:0009307">
    <property type="term" value="P:DNA restriction-modification system"/>
    <property type="evidence" value="ECO:0007669"/>
    <property type="project" value="UniProtKB-KW"/>
</dbReference>
<keyword evidence="6" id="KW-0680">Restriction system</keyword>
<keyword evidence="9" id="KW-1185">Reference proteome</keyword>
<gene>
    <name evidence="8" type="ORF">SAMN02745166_01415</name>
</gene>
<evidence type="ECO:0000256" key="3">
    <source>
        <dbReference type="ARBA" id="ARBA00022603"/>
    </source>
</evidence>
<proteinExistence type="inferred from homology"/>
<dbReference type="GO" id="GO:0032259">
    <property type="term" value="P:methylation"/>
    <property type="evidence" value="ECO:0007669"/>
    <property type="project" value="UniProtKB-KW"/>
</dbReference>
<keyword evidence="3" id="KW-0489">Methyltransferase</keyword>
<evidence type="ECO:0000256" key="1">
    <source>
        <dbReference type="ARBA" id="ARBA00010203"/>
    </source>
</evidence>
<evidence type="ECO:0000256" key="5">
    <source>
        <dbReference type="ARBA" id="ARBA00022691"/>
    </source>
</evidence>
<dbReference type="GO" id="GO:0003677">
    <property type="term" value="F:DNA binding"/>
    <property type="evidence" value="ECO:0007669"/>
    <property type="project" value="InterPro"/>
</dbReference>
<accession>A0A1T4XGA7</accession>
<evidence type="ECO:0000313" key="9">
    <source>
        <dbReference type="Proteomes" id="UP000190774"/>
    </source>
</evidence>
<dbReference type="InterPro" id="IPR017985">
    <property type="entry name" value="MeTrfase_CN4_CS"/>
</dbReference>
<keyword evidence="4" id="KW-0808">Transferase</keyword>
<evidence type="ECO:0000256" key="2">
    <source>
        <dbReference type="ARBA" id="ARBA00012185"/>
    </source>
</evidence>
<evidence type="ECO:0000256" key="7">
    <source>
        <dbReference type="ARBA" id="ARBA00049120"/>
    </source>
</evidence>
<comment type="catalytic activity">
    <reaction evidence="7">
        <text>a 2'-deoxycytidine in DNA + S-adenosyl-L-methionine = an N(4)-methyl-2'-deoxycytidine in DNA + S-adenosyl-L-homocysteine + H(+)</text>
        <dbReference type="Rhea" id="RHEA:16857"/>
        <dbReference type="Rhea" id="RHEA-COMP:11369"/>
        <dbReference type="Rhea" id="RHEA-COMP:13674"/>
        <dbReference type="ChEBI" id="CHEBI:15378"/>
        <dbReference type="ChEBI" id="CHEBI:57856"/>
        <dbReference type="ChEBI" id="CHEBI:59789"/>
        <dbReference type="ChEBI" id="CHEBI:85452"/>
        <dbReference type="ChEBI" id="CHEBI:137933"/>
        <dbReference type="EC" id="2.1.1.113"/>
    </reaction>
</comment>
<dbReference type="STRING" id="48467.SAMN02745166_01415"/>
<dbReference type="GO" id="GO:0015667">
    <property type="term" value="F:site-specific DNA-methyltransferase (cytosine-N4-specific) activity"/>
    <property type="evidence" value="ECO:0007669"/>
    <property type="project" value="UniProtKB-EC"/>
</dbReference>
<sequence length="426" mass="48026">MNILTDDRYHDQGLHNFDHNLNQPRHRWYPFKEGFSAELVSKAIQSISITSKEPYRILDPFGGSGTSPLTAILSGHVAHAVEVNPFCAFTARVKCSTTRPRATKFWKQLDELSILAAKARSKSPLEGQSTFTKTKGVEKWLFNTEVIRGFQSVSEKLEEMNCGFKSAFRLAAMRAAMDCCNARKDGKALRYLRDWKERDFAARDFAQQFRANCIQFREDAEMAPLKKEGQAVIRSGDSRNALQKLPPKSFHLFITSPPYLNSFDYSDVYRPELFLGGYVSTNQELRKLRLRTLRSHVQVDWGGATNVNSSLLKGPLDELKESQSLWSSKLPTMVEAYFHDMNRVLKEAHRVLKIGAEAWLVVSTSAYGGVQIPVDLILADLGVKLGFDLDGVYVLRSLRAAGQQQSSFGNVGLPLRESLIVLKRVK</sequence>
<evidence type="ECO:0000256" key="6">
    <source>
        <dbReference type="ARBA" id="ARBA00022747"/>
    </source>
</evidence>
<dbReference type="PROSITE" id="PS00093">
    <property type="entry name" value="N4_MTASE"/>
    <property type="match status" value="1"/>
</dbReference>
<evidence type="ECO:0000256" key="4">
    <source>
        <dbReference type="ARBA" id="ARBA00022679"/>
    </source>
</evidence>
<keyword evidence="5" id="KW-0949">S-adenosyl-L-methionine</keyword>
<dbReference type="Gene3D" id="3.40.50.150">
    <property type="entry name" value="Vaccinia Virus protein VP39"/>
    <property type="match status" value="2"/>
</dbReference>
<organism evidence="8 9">
    <name type="scientific">Prosthecobacter debontii</name>
    <dbReference type="NCBI Taxonomy" id="48467"/>
    <lineage>
        <taxon>Bacteria</taxon>
        <taxon>Pseudomonadati</taxon>
        <taxon>Verrucomicrobiota</taxon>
        <taxon>Verrucomicrobiia</taxon>
        <taxon>Verrucomicrobiales</taxon>
        <taxon>Verrucomicrobiaceae</taxon>
        <taxon>Prosthecobacter</taxon>
    </lineage>
</organism>
<protein>
    <recommendedName>
        <fullName evidence="2">site-specific DNA-methyltransferase (cytosine-N(4)-specific)</fullName>
        <ecNumber evidence="2">2.1.1.113</ecNumber>
    </recommendedName>
</protein>
<evidence type="ECO:0000313" key="8">
    <source>
        <dbReference type="EMBL" id="SKA88427.1"/>
    </source>
</evidence>
<dbReference type="InterPro" id="IPR029063">
    <property type="entry name" value="SAM-dependent_MTases_sf"/>
</dbReference>
<dbReference type="EMBL" id="FUYE01000004">
    <property type="protein sequence ID" value="SKA88427.1"/>
    <property type="molecule type" value="Genomic_DNA"/>
</dbReference>